<accession>B8LBG9</accession>
<dbReference type="InParanoid" id="B8LBG9"/>
<keyword evidence="2" id="KW-0732">Signal</keyword>
<feature type="compositionally biased region" description="Basic and acidic residues" evidence="1">
    <location>
        <begin position="356"/>
        <end position="376"/>
    </location>
</feature>
<dbReference type="PaxDb" id="35128-Thaps8858"/>
<sequence length="419" mass="43890">MISYRAAALSALLFTTTSTNAQDTCSCSPTKFTFKLSLSQNCNTNDIASNSGIAVSYCFVDEGVTLPTPFASSSGTKAKTLKTHGNSMLGGILGGSVGVEDVVKDLERTNAFDDEPIRRSLQHDNIDNNNSSNNNNVDSERQLQSNSGTTPPIEILSIQFLEFDTSNLLTVIHTDNSYTDTSLSNGDTVEFFSSSSFIDTSLDTLEEQMEYVPGGASLILYGKLENGDMDETSGAWPKFCNSLPPNSTTISPRTNEPTYEPSEAPVMDLSPSPSVDNVGSGDGSSGDGGTKANKPSVDIDDGSKTGKNPTLSAKEGKQPITGYSSKSNKPSDDGGYDDGLIGSSSGGSGKSGKSKSSKDSKADSKSSKQYSKKDASSEDASGVVEGGYDADAPSSSYLFGKFTKSPTFSVTVETSGNNS</sequence>
<feature type="signal peptide" evidence="2">
    <location>
        <begin position="1"/>
        <end position="21"/>
    </location>
</feature>
<dbReference type="RefSeq" id="XP_002296482.1">
    <property type="nucleotide sequence ID" value="XM_002296446.1"/>
</dbReference>
<feature type="region of interest" description="Disordered" evidence="1">
    <location>
        <begin position="235"/>
        <end position="390"/>
    </location>
</feature>
<feature type="compositionally biased region" description="Low complexity" evidence="1">
    <location>
        <begin position="127"/>
        <end position="137"/>
    </location>
</feature>
<feature type="compositionally biased region" description="Polar residues" evidence="1">
    <location>
        <begin position="243"/>
        <end position="257"/>
    </location>
</feature>
<organism evidence="3 4">
    <name type="scientific">Thalassiosira pseudonana</name>
    <name type="common">Marine diatom</name>
    <name type="synonym">Cyclotella nana</name>
    <dbReference type="NCBI Taxonomy" id="35128"/>
    <lineage>
        <taxon>Eukaryota</taxon>
        <taxon>Sar</taxon>
        <taxon>Stramenopiles</taxon>
        <taxon>Ochrophyta</taxon>
        <taxon>Bacillariophyta</taxon>
        <taxon>Coscinodiscophyceae</taxon>
        <taxon>Thalassiosirophycidae</taxon>
        <taxon>Thalassiosirales</taxon>
        <taxon>Thalassiosiraceae</taxon>
        <taxon>Thalassiosira</taxon>
    </lineage>
</organism>
<protein>
    <submittedName>
        <fullName evidence="3">Uncharacterized protein</fullName>
    </submittedName>
</protein>
<evidence type="ECO:0000313" key="4">
    <source>
        <dbReference type="Proteomes" id="UP000001449"/>
    </source>
</evidence>
<evidence type="ECO:0000256" key="1">
    <source>
        <dbReference type="SAM" id="MobiDB-lite"/>
    </source>
</evidence>
<dbReference type="AlphaFoldDB" id="B8LBG9"/>
<feature type="compositionally biased region" description="Basic and acidic residues" evidence="1">
    <location>
        <begin position="114"/>
        <end position="126"/>
    </location>
</feature>
<evidence type="ECO:0000313" key="3">
    <source>
        <dbReference type="EMBL" id="EED87178.1"/>
    </source>
</evidence>
<name>B8LBG9_THAPS</name>
<gene>
    <name evidence="3" type="ORF">THAPSDRAFT_8858</name>
</gene>
<keyword evidence="4" id="KW-1185">Reference proteome</keyword>
<feature type="region of interest" description="Disordered" evidence="1">
    <location>
        <begin position="114"/>
        <end position="149"/>
    </location>
</feature>
<feature type="chain" id="PRO_5002876552" evidence="2">
    <location>
        <begin position="22"/>
        <end position="419"/>
    </location>
</feature>
<dbReference type="HOGENOM" id="CLU_656391_0_0_1"/>
<evidence type="ECO:0000256" key="2">
    <source>
        <dbReference type="SAM" id="SignalP"/>
    </source>
</evidence>
<feature type="compositionally biased region" description="Gly residues" evidence="1">
    <location>
        <begin position="280"/>
        <end position="289"/>
    </location>
</feature>
<dbReference type="GeneID" id="7445408"/>
<reference evidence="3 4" key="1">
    <citation type="journal article" date="2004" name="Science">
        <title>The genome of the diatom Thalassiosira pseudonana: ecology, evolution, and metabolism.</title>
        <authorList>
            <person name="Armbrust E.V."/>
            <person name="Berges J.A."/>
            <person name="Bowler C."/>
            <person name="Green B.R."/>
            <person name="Martinez D."/>
            <person name="Putnam N.H."/>
            <person name="Zhou S."/>
            <person name="Allen A.E."/>
            <person name="Apt K.E."/>
            <person name="Bechner M."/>
            <person name="Brzezinski M.A."/>
            <person name="Chaal B.K."/>
            <person name="Chiovitti A."/>
            <person name="Davis A.K."/>
            <person name="Demarest M.S."/>
            <person name="Detter J.C."/>
            <person name="Glavina T."/>
            <person name="Goodstein D."/>
            <person name="Hadi M.Z."/>
            <person name="Hellsten U."/>
            <person name="Hildebrand M."/>
            <person name="Jenkins B.D."/>
            <person name="Jurka J."/>
            <person name="Kapitonov V.V."/>
            <person name="Kroger N."/>
            <person name="Lau W.W."/>
            <person name="Lane T.W."/>
            <person name="Larimer F.W."/>
            <person name="Lippmeier J.C."/>
            <person name="Lucas S."/>
            <person name="Medina M."/>
            <person name="Montsant A."/>
            <person name="Obornik M."/>
            <person name="Parker M.S."/>
            <person name="Palenik B."/>
            <person name="Pazour G.J."/>
            <person name="Richardson P.M."/>
            <person name="Rynearson T.A."/>
            <person name="Saito M.A."/>
            <person name="Schwartz D.C."/>
            <person name="Thamatrakoln K."/>
            <person name="Valentin K."/>
            <person name="Vardi A."/>
            <person name="Wilkerson F.P."/>
            <person name="Rokhsar D.S."/>
        </authorList>
    </citation>
    <scope>NUCLEOTIDE SEQUENCE [LARGE SCALE GENOMIC DNA]</scope>
    <source>
        <strain evidence="3 4">CCMP1335</strain>
    </source>
</reference>
<dbReference type="Proteomes" id="UP000001449">
    <property type="component" value="Chromosome 11"/>
</dbReference>
<dbReference type="EMBL" id="DS999415">
    <property type="protein sequence ID" value="EED87178.1"/>
    <property type="molecule type" value="Genomic_DNA"/>
</dbReference>
<reference evidence="3 4" key="2">
    <citation type="journal article" date="2008" name="Nature">
        <title>The Phaeodactylum genome reveals the evolutionary history of diatom genomes.</title>
        <authorList>
            <person name="Bowler C."/>
            <person name="Allen A.E."/>
            <person name="Badger J.H."/>
            <person name="Grimwood J."/>
            <person name="Jabbari K."/>
            <person name="Kuo A."/>
            <person name="Maheswari U."/>
            <person name="Martens C."/>
            <person name="Maumus F."/>
            <person name="Otillar R.P."/>
            <person name="Rayko E."/>
            <person name="Salamov A."/>
            <person name="Vandepoele K."/>
            <person name="Beszteri B."/>
            <person name="Gruber A."/>
            <person name="Heijde M."/>
            <person name="Katinka M."/>
            <person name="Mock T."/>
            <person name="Valentin K."/>
            <person name="Verret F."/>
            <person name="Berges J.A."/>
            <person name="Brownlee C."/>
            <person name="Cadoret J.P."/>
            <person name="Chiovitti A."/>
            <person name="Choi C.J."/>
            <person name="Coesel S."/>
            <person name="De Martino A."/>
            <person name="Detter J.C."/>
            <person name="Durkin C."/>
            <person name="Falciatore A."/>
            <person name="Fournet J."/>
            <person name="Haruta M."/>
            <person name="Huysman M.J."/>
            <person name="Jenkins B.D."/>
            <person name="Jiroutova K."/>
            <person name="Jorgensen R.E."/>
            <person name="Joubert Y."/>
            <person name="Kaplan A."/>
            <person name="Kroger N."/>
            <person name="Kroth P.G."/>
            <person name="La Roche J."/>
            <person name="Lindquist E."/>
            <person name="Lommer M."/>
            <person name="Martin-Jezequel V."/>
            <person name="Lopez P.J."/>
            <person name="Lucas S."/>
            <person name="Mangogna M."/>
            <person name="McGinnis K."/>
            <person name="Medlin L.K."/>
            <person name="Montsant A."/>
            <person name="Oudot-Le Secq M.P."/>
            <person name="Napoli C."/>
            <person name="Obornik M."/>
            <person name="Parker M.S."/>
            <person name="Petit J.L."/>
            <person name="Porcel B.M."/>
            <person name="Poulsen N."/>
            <person name="Robison M."/>
            <person name="Rychlewski L."/>
            <person name="Rynearson T.A."/>
            <person name="Schmutz J."/>
            <person name="Shapiro H."/>
            <person name="Siaut M."/>
            <person name="Stanley M."/>
            <person name="Sussman M.R."/>
            <person name="Taylor A.R."/>
            <person name="Vardi A."/>
            <person name="von Dassow P."/>
            <person name="Vyverman W."/>
            <person name="Willis A."/>
            <person name="Wyrwicz L.S."/>
            <person name="Rokhsar D.S."/>
            <person name="Weissenbach J."/>
            <person name="Armbrust E.V."/>
            <person name="Green B.R."/>
            <person name="Van de Peer Y."/>
            <person name="Grigoriev I.V."/>
        </authorList>
    </citation>
    <scope>NUCLEOTIDE SEQUENCE [LARGE SCALE GENOMIC DNA]</scope>
    <source>
        <strain evidence="3 4">CCMP1335</strain>
    </source>
</reference>
<proteinExistence type="predicted"/>
<dbReference type="KEGG" id="tps:THAPSDRAFT_8858"/>